<evidence type="ECO:0000313" key="1">
    <source>
        <dbReference type="EMBL" id="GEA81552.1"/>
    </source>
</evidence>
<dbReference type="Gene3D" id="3.30.110.170">
    <property type="entry name" value="Protein of unknown function (DUF541), domain 1"/>
    <property type="match status" value="1"/>
</dbReference>
<organism evidence="1 2">
    <name type="scientific">Cellulomonas uda</name>
    <dbReference type="NCBI Taxonomy" id="1714"/>
    <lineage>
        <taxon>Bacteria</taxon>
        <taxon>Bacillati</taxon>
        <taxon>Actinomycetota</taxon>
        <taxon>Actinomycetes</taxon>
        <taxon>Micrococcales</taxon>
        <taxon>Cellulomonadaceae</taxon>
        <taxon>Cellulomonas</taxon>
    </lineage>
</organism>
<proteinExistence type="predicted"/>
<comment type="caution">
    <text evidence="1">The sequence shown here is derived from an EMBL/GenBank/DDBJ whole genome shotgun (WGS) entry which is preliminary data.</text>
</comment>
<dbReference type="Gene3D" id="3.30.70.2970">
    <property type="entry name" value="Protein of unknown function (DUF541), domain 2"/>
    <property type="match status" value="1"/>
</dbReference>
<gene>
    <name evidence="1" type="ORF">CUD01_19960</name>
</gene>
<accession>A0A4Y3KC73</accession>
<dbReference type="EMBL" id="BJLP01000031">
    <property type="protein sequence ID" value="GEA81552.1"/>
    <property type="molecule type" value="Genomic_DNA"/>
</dbReference>
<dbReference type="Pfam" id="PF04402">
    <property type="entry name" value="SIMPL"/>
    <property type="match status" value="1"/>
</dbReference>
<evidence type="ECO:0000313" key="2">
    <source>
        <dbReference type="Proteomes" id="UP000315842"/>
    </source>
</evidence>
<dbReference type="InterPro" id="IPR007497">
    <property type="entry name" value="SIMPL/DUF541"/>
</dbReference>
<dbReference type="AlphaFoldDB" id="A0A4Y3KC73"/>
<name>A0A4Y3KC73_CELUD</name>
<sequence length="225" mass="24420">MQDTVVTVEGRFEHRHAAERGTVSLDVGFESDVRDDAVRRTTHAHARLVDQVRSMHDESAGPVTWWASQRVAVWAQRPWSDQGARPPLVHHASVQLEATFADLARLAAWVEQVAVLDGVTVLGVQWALTDPTRTRLLEDARERAVADAIDRARAYARALGMRDVRPLAVAEPGMLGDPGPGSPGDEPPVLAAARAMVADAAEGRLDLKPDELSVAVRVHARFAAS</sequence>
<dbReference type="RefSeq" id="WP_141320802.1">
    <property type="nucleotide sequence ID" value="NZ_BJLP01000031.1"/>
</dbReference>
<dbReference type="Proteomes" id="UP000315842">
    <property type="component" value="Unassembled WGS sequence"/>
</dbReference>
<keyword evidence="2" id="KW-1185">Reference proteome</keyword>
<reference evidence="1 2" key="1">
    <citation type="submission" date="2019-06" db="EMBL/GenBank/DDBJ databases">
        <title>Whole genome shotgun sequence of Cellulomonas uda NBRC 3747.</title>
        <authorList>
            <person name="Hosoyama A."/>
            <person name="Uohara A."/>
            <person name="Ohji S."/>
            <person name="Ichikawa N."/>
        </authorList>
    </citation>
    <scope>NUCLEOTIDE SEQUENCE [LARGE SCALE GENOMIC DNA]</scope>
    <source>
        <strain evidence="1 2">NBRC 3747</strain>
    </source>
</reference>
<protein>
    <submittedName>
        <fullName evidence="1">SIMPL domain-containing protein</fullName>
    </submittedName>
</protein>